<reference evidence="2" key="1">
    <citation type="submission" date="2022-03" db="EMBL/GenBank/DDBJ databases">
        <authorList>
            <person name="Martin C."/>
        </authorList>
    </citation>
    <scope>NUCLEOTIDE SEQUENCE</scope>
</reference>
<dbReference type="Gene3D" id="3.40.50.150">
    <property type="entry name" value="Vaccinia Virus protein VP39"/>
    <property type="match status" value="1"/>
</dbReference>
<evidence type="ECO:0000259" key="1">
    <source>
        <dbReference type="Pfam" id="PF08241"/>
    </source>
</evidence>
<dbReference type="GO" id="GO:0008757">
    <property type="term" value="F:S-adenosylmethionine-dependent methyltransferase activity"/>
    <property type="evidence" value="ECO:0007669"/>
    <property type="project" value="InterPro"/>
</dbReference>
<dbReference type="PANTHER" id="PTHR43591:SF101">
    <property type="entry name" value="METHYLTRANSFERASE-LIKE PROTEIN 27"/>
    <property type="match status" value="1"/>
</dbReference>
<sequence>MYIPNKEARILDVAAGTGRVAEELQKLGYKNLDALDPSTGMLTIAREKQLYRNHIPTFILETGTPILHDEYDGLVTSGGMGEGHIPPEAMHEMARVVKPGGIICIAMREEFLVSVERYKNNALELEMLNMAKRKIWIQIGRNVVPKYVFDKTGVVFAFKVL</sequence>
<dbReference type="Pfam" id="PF08241">
    <property type="entry name" value="Methyltransf_11"/>
    <property type="match status" value="1"/>
</dbReference>
<evidence type="ECO:0000313" key="2">
    <source>
        <dbReference type="EMBL" id="CAH1797662.1"/>
    </source>
</evidence>
<evidence type="ECO:0000313" key="3">
    <source>
        <dbReference type="Proteomes" id="UP000749559"/>
    </source>
</evidence>
<gene>
    <name evidence="2" type="ORF">OFUS_LOCUS21901</name>
</gene>
<accession>A0A8S4PUF8</accession>
<dbReference type="OrthoDB" id="3647at2759"/>
<comment type="caution">
    <text evidence="2">The sequence shown here is derived from an EMBL/GenBank/DDBJ whole genome shotgun (WGS) entry which is preliminary data.</text>
</comment>
<dbReference type="PANTHER" id="PTHR43591">
    <property type="entry name" value="METHYLTRANSFERASE"/>
    <property type="match status" value="1"/>
</dbReference>
<dbReference type="SUPFAM" id="SSF53335">
    <property type="entry name" value="S-adenosyl-L-methionine-dependent methyltransferases"/>
    <property type="match status" value="1"/>
</dbReference>
<dbReference type="InterPro" id="IPR013216">
    <property type="entry name" value="Methyltransf_11"/>
</dbReference>
<protein>
    <recommendedName>
        <fullName evidence="1">Methyltransferase type 11 domain-containing protein</fullName>
    </recommendedName>
</protein>
<dbReference type="EMBL" id="CAIIXF020000010">
    <property type="protein sequence ID" value="CAH1797662.1"/>
    <property type="molecule type" value="Genomic_DNA"/>
</dbReference>
<organism evidence="2 3">
    <name type="scientific">Owenia fusiformis</name>
    <name type="common">Polychaete worm</name>
    <dbReference type="NCBI Taxonomy" id="6347"/>
    <lineage>
        <taxon>Eukaryota</taxon>
        <taxon>Metazoa</taxon>
        <taxon>Spiralia</taxon>
        <taxon>Lophotrochozoa</taxon>
        <taxon>Annelida</taxon>
        <taxon>Polychaeta</taxon>
        <taxon>Sedentaria</taxon>
        <taxon>Canalipalpata</taxon>
        <taxon>Sabellida</taxon>
        <taxon>Oweniida</taxon>
        <taxon>Oweniidae</taxon>
        <taxon>Owenia</taxon>
    </lineage>
</organism>
<keyword evidence="3" id="KW-1185">Reference proteome</keyword>
<dbReference type="AlphaFoldDB" id="A0A8S4PUF8"/>
<proteinExistence type="predicted"/>
<dbReference type="InterPro" id="IPR029063">
    <property type="entry name" value="SAM-dependent_MTases_sf"/>
</dbReference>
<name>A0A8S4PUF8_OWEFU</name>
<feature type="domain" description="Methyltransferase type 11" evidence="1">
    <location>
        <begin position="11"/>
        <end position="105"/>
    </location>
</feature>
<dbReference type="Proteomes" id="UP000749559">
    <property type="component" value="Unassembled WGS sequence"/>
</dbReference>
<dbReference type="CDD" id="cd02440">
    <property type="entry name" value="AdoMet_MTases"/>
    <property type="match status" value="1"/>
</dbReference>